<dbReference type="PANTHER" id="PTHR47114:SF2">
    <property type="entry name" value="OLIGODENDROCYTE-MYELIN GLYCOPROTEIN"/>
    <property type="match status" value="1"/>
</dbReference>
<dbReference type="PANTHER" id="PTHR47114">
    <property type="match status" value="1"/>
</dbReference>
<protein>
    <submittedName>
        <fullName evidence="7">E3 ubiquitin-protein ligase SlrP</fullName>
        <ecNumber evidence="7">6.3.2.-</ecNumber>
    </submittedName>
</protein>
<evidence type="ECO:0000256" key="4">
    <source>
        <dbReference type="ARBA" id="ARBA00022737"/>
    </source>
</evidence>
<dbReference type="EMBL" id="UGXR01000001">
    <property type="protein sequence ID" value="SUH10157.1"/>
    <property type="molecule type" value="Genomic_DNA"/>
</dbReference>
<feature type="domain" description="LRR-containing bacterial E3 ligase N-terminal" evidence="6">
    <location>
        <begin position="107"/>
        <end position="170"/>
    </location>
</feature>
<evidence type="ECO:0000313" key="8">
    <source>
        <dbReference type="Proteomes" id="UP000254346"/>
    </source>
</evidence>
<dbReference type="GO" id="GO:0005576">
    <property type="term" value="C:extracellular region"/>
    <property type="evidence" value="ECO:0007669"/>
    <property type="project" value="UniProtKB-SubCell"/>
</dbReference>
<evidence type="ECO:0000256" key="3">
    <source>
        <dbReference type="ARBA" id="ARBA00022614"/>
    </source>
</evidence>
<evidence type="ECO:0000256" key="1">
    <source>
        <dbReference type="ARBA" id="ARBA00004613"/>
    </source>
</evidence>
<keyword evidence="4" id="KW-0677">Repeat</keyword>
<evidence type="ECO:0000256" key="5">
    <source>
        <dbReference type="SAM" id="MobiDB-lite"/>
    </source>
</evidence>
<dbReference type="EC" id="6.3.2.-" evidence="7"/>
<keyword evidence="2" id="KW-0964">Secreted</keyword>
<name>A0A379VTT9_SALET</name>
<feature type="region of interest" description="Disordered" evidence="5">
    <location>
        <begin position="1"/>
        <end position="20"/>
    </location>
</feature>
<dbReference type="Proteomes" id="UP000254346">
    <property type="component" value="Unassembled WGS sequence"/>
</dbReference>
<sequence>MFNITNIQPTARHQSISNEASTEVPLKEEIWNKISAFFSSEHQVEAQSCIAYLCHPPETASPEEIKSKFECLRTLAFPAYADNILYSRGGADQYCILSENSQEILSIVFNTEGYTVEGGGKSVTYTRVTESEQASSASGSKDAVNYELNWSEWVKAAPAEEAANREKAVQRMRDCLKIIRRNSV</sequence>
<dbReference type="Pfam" id="PF12468">
    <property type="entry name" value="LRR_TTSS"/>
    <property type="match status" value="1"/>
</dbReference>
<dbReference type="AlphaFoldDB" id="A0A379VTT9"/>
<dbReference type="InterPro" id="IPR051071">
    <property type="entry name" value="LRR-bact_E3_ubiq_ligases"/>
</dbReference>
<evidence type="ECO:0000259" key="6">
    <source>
        <dbReference type="Pfam" id="PF12468"/>
    </source>
</evidence>
<dbReference type="Gene3D" id="3.30.2440.10">
    <property type="entry name" value="Secreted effector protein SifA"/>
    <property type="match status" value="1"/>
</dbReference>
<reference evidence="7 8" key="1">
    <citation type="submission" date="2018-06" db="EMBL/GenBank/DDBJ databases">
        <authorList>
            <consortium name="Pathogen Informatics"/>
            <person name="Doyle S."/>
        </authorList>
    </citation>
    <scope>NUCLEOTIDE SEQUENCE [LARGE SCALE GENOMIC DNA]</scope>
    <source>
        <strain evidence="7 8">NCTC8256</strain>
    </source>
</reference>
<gene>
    <name evidence="7" type="primary">slrP_2</name>
    <name evidence="7" type="ORF">NCTC8256_04152</name>
</gene>
<keyword evidence="3" id="KW-0433">Leucine-rich repeat</keyword>
<comment type="subcellular location">
    <subcellularLocation>
        <location evidence="1">Secreted</location>
    </subcellularLocation>
</comment>
<evidence type="ECO:0000256" key="2">
    <source>
        <dbReference type="ARBA" id="ARBA00022525"/>
    </source>
</evidence>
<organism evidence="7 8">
    <name type="scientific">Salmonella enterica I</name>
    <dbReference type="NCBI Taxonomy" id="59201"/>
    <lineage>
        <taxon>Bacteria</taxon>
        <taxon>Pseudomonadati</taxon>
        <taxon>Pseudomonadota</taxon>
        <taxon>Gammaproteobacteria</taxon>
        <taxon>Enterobacterales</taxon>
        <taxon>Enterobacteriaceae</taxon>
        <taxon>Salmonella</taxon>
    </lineage>
</organism>
<accession>A0A379VTT9</accession>
<evidence type="ECO:0000313" key="7">
    <source>
        <dbReference type="EMBL" id="SUH10157.1"/>
    </source>
</evidence>
<dbReference type="InterPro" id="IPR032674">
    <property type="entry name" value="LRR_E3_ligase_N"/>
</dbReference>
<proteinExistence type="predicted"/>